<keyword evidence="1" id="KW-0472">Membrane</keyword>
<evidence type="ECO:0000256" key="1">
    <source>
        <dbReference type="SAM" id="Phobius"/>
    </source>
</evidence>
<keyword evidence="1" id="KW-1133">Transmembrane helix</keyword>
<dbReference type="EMBL" id="CP014578">
    <property type="protein sequence ID" value="ANB72016.1"/>
    <property type="molecule type" value="Genomic_DNA"/>
</dbReference>
<sequence length="60" mass="6692">MNLALNFDWLTNLLAIIFVVACLYDSRYDEYGTLTLSAAAMGLIVMAIELFLKPAFDMAL</sequence>
<proteinExistence type="predicted"/>
<dbReference type="Proteomes" id="UP000076852">
    <property type="component" value="Chromosome 1"/>
</dbReference>
<evidence type="ECO:0000313" key="3">
    <source>
        <dbReference type="Proteomes" id="UP000076852"/>
    </source>
</evidence>
<keyword evidence="1" id="KW-0812">Transmembrane</keyword>
<dbReference type="KEGG" id="buz:AYM40_06260"/>
<protein>
    <submittedName>
        <fullName evidence="2">Uncharacterized protein</fullName>
    </submittedName>
</protein>
<dbReference type="RefSeq" id="WP_063495464.1">
    <property type="nucleotide sequence ID" value="NZ_CP014578.1"/>
</dbReference>
<organism evidence="2 3">
    <name type="scientific">Paraburkholderia phytofirmans OLGA172</name>
    <dbReference type="NCBI Taxonomy" id="1417228"/>
    <lineage>
        <taxon>Bacteria</taxon>
        <taxon>Pseudomonadati</taxon>
        <taxon>Pseudomonadota</taxon>
        <taxon>Betaproteobacteria</taxon>
        <taxon>Burkholderiales</taxon>
        <taxon>Burkholderiaceae</taxon>
        <taxon>Paraburkholderia</taxon>
    </lineage>
</organism>
<dbReference type="OrthoDB" id="9107408at2"/>
<keyword evidence="3" id="KW-1185">Reference proteome</keyword>
<evidence type="ECO:0000313" key="2">
    <source>
        <dbReference type="EMBL" id="ANB72016.1"/>
    </source>
</evidence>
<accession>A0A160FJB8</accession>
<feature type="transmembrane region" description="Helical" evidence="1">
    <location>
        <begin position="6"/>
        <end position="24"/>
    </location>
</feature>
<gene>
    <name evidence="2" type="ORF">AYM40_06260</name>
</gene>
<feature type="transmembrane region" description="Helical" evidence="1">
    <location>
        <begin position="31"/>
        <end position="52"/>
    </location>
</feature>
<name>A0A160FJB8_9BURK</name>
<dbReference type="AlphaFoldDB" id="A0A160FJB8"/>
<reference evidence="2 3" key="1">
    <citation type="journal article" date="2016" name="Gene">
        <title>PacBio SMRT assembly of a complex multi-replicon genome reveals chlorocatechol degradative operon in a region of genome plasticity.</title>
        <authorList>
            <person name="Ricker N."/>
            <person name="Shen S.Y."/>
            <person name="Goordial J."/>
            <person name="Jin S."/>
            <person name="Fulthorpe R.R."/>
        </authorList>
    </citation>
    <scope>NUCLEOTIDE SEQUENCE [LARGE SCALE GENOMIC DNA]</scope>
    <source>
        <strain evidence="2 3">OLGA172</strain>
    </source>
</reference>